<name>A0A2P2MLE2_RHIMU</name>
<evidence type="ECO:0000313" key="1">
    <source>
        <dbReference type="EMBL" id="MBX31039.1"/>
    </source>
</evidence>
<reference evidence="1" key="1">
    <citation type="submission" date="2018-02" db="EMBL/GenBank/DDBJ databases">
        <title>Rhizophora mucronata_Transcriptome.</title>
        <authorList>
            <person name="Meera S.P."/>
            <person name="Sreeshan A."/>
            <person name="Augustine A."/>
        </authorList>
    </citation>
    <scope>NUCLEOTIDE SEQUENCE</scope>
    <source>
        <tissue evidence="1">Leaf</tissue>
    </source>
</reference>
<dbReference type="EMBL" id="GGEC01050555">
    <property type="protein sequence ID" value="MBX31039.1"/>
    <property type="molecule type" value="Transcribed_RNA"/>
</dbReference>
<organism evidence="1">
    <name type="scientific">Rhizophora mucronata</name>
    <name type="common">Asiatic mangrove</name>
    <dbReference type="NCBI Taxonomy" id="61149"/>
    <lineage>
        <taxon>Eukaryota</taxon>
        <taxon>Viridiplantae</taxon>
        <taxon>Streptophyta</taxon>
        <taxon>Embryophyta</taxon>
        <taxon>Tracheophyta</taxon>
        <taxon>Spermatophyta</taxon>
        <taxon>Magnoliopsida</taxon>
        <taxon>eudicotyledons</taxon>
        <taxon>Gunneridae</taxon>
        <taxon>Pentapetalae</taxon>
        <taxon>rosids</taxon>
        <taxon>fabids</taxon>
        <taxon>Malpighiales</taxon>
        <taxon>Rhizophoraceae</taxon>
        <taxon>Rhizophora</taxon>
    </lineage>
</organism>
<sequence length="76" mass="9055">MCHAYFASFMREIHFQLLDISIRKRIQSWRRIFQIQIHPKFWRVIHASSTNSSIATILISNLLHPIFFSQNGVLEL</sequence>
<protein>
    <submittedName>
        <fullName evidence="1">Uncharacterized protein</fullName>
    </submittedName>
</protein>
<proteinExistence type="predicted"/>
<accession>A0A2P2MLE2</accession>
<dbReference type="AlphaFoldDB" id="A0A2P2MLE2"/>